<reference evidence="7" key="1">
    <citation type="submission" date="2017-02" db="UniProtKB">
        <authorList>
            <consortium name="WormBaseParasite"/>
        </authorList>
    </citation>
    <scope>IDENTIFICATION</scope>
</reference>
<dbReference type="PROSITE" id="PS50102">
    <property type="entry name" value="RRM"/>
    <property type="match status" value="2"/>
</dbReference>
<evidence type="ECO:0000313" key="4">
    <source>
        <dbReference type="EMBL" id="VDN59508.1"/>
    </source>
</evidence>
<dbReference type="OrthoDB" id="7763451at2759"/>
<accession>A0A0N4UFX8</accession>
<organism evidence="5 7">
    <name type="scientific">Dracunculus medinensis</name>
    <name type="common">Guinea worm</name>
    <dbReference type="NCBI Taxonomy" id="318479"/>
    <lineage>
        <taxon>Eukaryota</taxon>
        <taxon>Metazoa</taxon>
        <taxon>Ecdysozoa</taxon>
        <taxon>Nematoda</taxon>
        <taxon>Chromadorea</taxon>
        <taxon>Rhabditida</taxon>
        <taxon>Spirurina</taxon>
        <taxon>Dracunculoidea</taxon>
        <taxon>Dracunculidae</taxon>
        <taxon>Dracunculus</taxon>
    </lineage>
</organism>
<evidence type="ECO:0000256" key="1">
    <source>
        <dbReference type="PROSITE-ProRule" id="PRU00176"/>
    </source>
</evidence>
<feature type="region of interest" description="Disordered" evidence="2">
    <location>
        <begin position="256"/>
        <end position="348"/>
    </location>
</feature>
<name>A0A0N4UFX8_DRAME</name>
<dbReference type="AlphaFoldDB" id="A0A0N4UFX8"/>
<proteinExistence type="predicted"/>
<dbReference type="WBParaSite" id="DME_0000637001-mRNA-1">
    <property type="protein sequence ID" value="DME_0000637001-mRNA-1"/>
    <property type="gene ID" value="DME_0000637001"/>
</dbReference>
<dbReference type="Pfam" id="PF00076">
    <property type="entry name" value="RRM_1"/>
    <property type="match status" value="2"/>
</dbReference>
<dbReference type="GO" id="GO:0005654">
    <property type="term" value="C:nucleoplasm"/>
    <property type="evidence" value="ECO:0007669"/>
    <property type="project" value="TreeGrafter"/>
</dbReference>
<dbReference type="GO" id="GO:0003723">
    <property type="term" value="F:RNA binding"/>
    <property type="evidence" value="ECO:0007669"/>
    <property type="project" value="UniProtKB-UniRule"/>
</dbReference>
<evidence type="ECO:0000313" key="5">
    <source>
        <dbReference type="Proteomes" id="UP000038040"/>
    </source>
</evidence>
<reference evidence="4 6" key="2">
    <citation type="submission" date="2018-11" db="EMBL/GenBank/DDBJ databases">
        <authorList>
            <consortium name="Pathogen Informatics"/>
        </authorList>
    </citation>
    <scope>NUCLEOTIDE SEQUENCE [LARGE SCALE GENOMIC DNA]</scope>
</reference>
<dbReference type="Proteomes" id="UP000038040">
    <property type="component" value="Unplaced"/>
</dbReference>
<dbReference type="InterPro" id="IPR012677">
    <property type="entry name" value="Nucleotide-bd_a/b_plait_sf"/>
</dbReference>
<keyword evidence="1" id="KW-0694">RNA-binding</keyword>
<feature type="domain" description="RRM" evidence="3">
    <location>
        <begin position="158"/>
        <end position="235"/>
    </location>
</feature>
<dbReference type="SUPFAM" id="SSF54928">
    <property type="entry name" value="RNA-binding domain, RBD"/>
    <property type="match status" value="2"/>
</dbReference>
<dbReference type="PANTHER" id="PTHR32343">
    <property type="entry name" value="SERINE/ARGININE-RICH SPLICING FACTOR"/>
    <property type="match status" value="1"/>
</dbReference>
<evidence type="ECO:0000313" key="7">
    <source>
        <dbReference type="WBParaSite" id="DME_0000637001-mRNA-1"/>
    </source>
</evidence>
<protein>
    <submittedName>
        <fullName evidence="7">RRM domain-containing protein</fullName>
    </submittedName>
</protein>
<gene>
    <name evidence="4" type="ORF">DME_LOCUS9481</name>
</gene>
<dbReference type="Gene3D" id="3.30.70.330">
    <property type="match status" value="2"/>
</dbReference>
<evidence type="ECO:0000256" key="2">
    <source>
        <dbReference type="SAM" id="MobiDB-lite"/>
    </source>
</evidence>
<dbReference type="EMBL" id="UYYG01001183">
    <property type="protein sequence ID" value="VDN59508.1"/>
    <property type="molecule type" value="Genomic_DNA"/>
</dbReference>
<dbReference type="Proteomes" id="UP000274756">
    <property type="component" value="Unassembled WGS sequence"/>
</dbReference>
<dbReference type="STRING" id="318479.A0A0N4UFX8"/>
<evidence type="ECO:0000259" key="3">
    <source>
        <dbReference type="PROSITE" id="PS50102"/>
    </source>
</evidence>
<feature type="domain" description="RRM" evidence="3">
    <location>
        <begin position="10"/>
        <end position="65"/>
    </location>
</feature>
<feature type="compositionally biased region" description="Basic and acidic residues" evidence="2">
    <location>
        <begin position="256"/>
        <end position="267"/>
    </location>
</feature>
<sequence>MGGNDEPRFRVLHVSNISTTATREQIYQLFAFIGRIDEFKVSFLSSFTQKFAYVKFEDHKSVEVAQHLTNTVFIDHALVCVPSISDVIPDEETALKTGGPAWPGQRQLPPNVTNQVQDMGDGTQMLLTVDPTLAALGLPPYPALSADTDPAKVEEIRRTVYVGNLPKDIAGEEIMQFFNDNIGEVMYLRMTSGTENLPCAYAYIEFTNQPTISIALQNNGIEFRGRCLRIQHSRVAIIKPERKTADMALQEVEEAIRVNQHPEKSSIDRAYSPLRRSPSPRRRRSRSLERRRRSKSRSRSRRRHSRSHDRRSRSRDRRSRSRERRSRSRSRDRRSRRSRSKERREKEKVKFCKIFCHDRKYMLP</sequence>
<dbReference type="PANTHER" id="PTHR32343:SF22">
    <property type="entry name" value="LD29830P"/>
    <property type="match status" value="1"/>
</dbReference>
<feature type="compositionally biased region" description="Basic residues" evidence="2">
    <location>
        <begin position="278"/>
        <end position="341"/>
    </location>
</feature>
<evidence type="ECO:0000313" key="6">
    <source>
        <dbReference type="Proteomes" id="UP000274756"/>
    </source>
</evidence>
<dbReference type="SMART" id="SM00360">
    <property type="entry name" value="RRM"/>
    <property type="match status" value="2"/>
</dbReference>
<dbReference type="InterPro" id="IPR035979">
    <property type="entry name" value="RBD_domain_sf"/>
</dbReference>
<keyword evidence="6" id="KW-1185">Reference proteome</keyword>
<dbReference type="InterPro" id="IPR000504">
    <property type="entry name" value="RRM_dom"/>
</dbReference>